<dbReference type="InterPro" id="IPR036259">
    <property type="entry name" value="MFS_trans_sf"/>
</dbReference>
<evidence type="ECO:0000256" key="6">
    <source>
        <dbReference type="SAM" id="Phobius"/>
    </source>
</evidence>
<comment type="subcellular location">
    <subcellularLocation>
        <location evidence="1">Membrane</location>
        <topology evidence="1">Multi-pass membrane protein</topology>
    </subcellularLocation>
</comment>
<dbReference type="EMBL" id="CP021995">
    <property type="protein sequence ID" value="ASD26547.1"/>
    <property type="molecule type" value="Genomic_DNA"/>
</dbReference>
<feature type="transmembrane region" description="Helical" evidence="6">
    <location>
        <begin position="260"/>
        <end position="280"/>
    </location>
</feature>
<dbReference type="InterPro" id="IPR044770">
    <property type="entry name" value="MFS_spinster-like"/>
</dbReference>
<evidence type="ECO:0000256" key="5">
    <source>
        <dbReference type="ARBA" id="ARBA00023136"/>
    </source>
</evidence>
<reference evidence="8 9" key="2">
    <citation type="submission" date="2017-06" db="EMBL/GenBank/DDBJ databases">
        <authorList>
            <person name="Kim H.J."/>
            <person name="Triplett B.A."/>
        </authorList>
    </citation>
    <scope>NUCLEOTIDE SEQUENCE [LARGE SCALE GENOMIC DNA]</scope>
    <source>
        <strain evidence="8 9">BZC3</strain>
    </source>
</reference>
<name>A0A1Z3LX17_BREDI</name>
<feature type="transmembrane region" description="Helical" evidence="6">
    <location>
        <begin position="351"/>
        <end position="373"/>
    </location>
</feature>
<feature type="transmembrane region" description="Helical" evidence="6">
    <location>
        <begin position="14"/>
        <end position="32"/>
    </location>
</feature>
<reference evidence="8 9" key="1">
    <citation type="submission" date="2017-06" db="EMBL/GenBank/DDBJ databases">
        <title>Biodegradation of gentamicin by bacterial consortia AMQD4 in synthetic medium and raw gentamicin sewage.</title>
        <authorList>
            <person name="Chang H."/>
            <person name="Feng Y."/>
            <person name="Li Z."/>
            <person name="Xue J."/>
            <person name="Cheng D."/>
        </authorList>
    </citation>
    <scope>NUCLEOTIDE SEQUENCE [LARGE SCALE GENOMIC DNA]</scope>
    <source>
        <strain evidence="8 9">BZC3</strain>
    </source>
</reference>
<keyword evidence="2" id="KW-0813">Transport</keyword>
<keyword evidence="4 6" id="KW-1133">Transmembrane helix</keyword>
<feature type="transmembrane region" description="Helical" evidence="6">
    <location>
        <begin position="85"/>
        <end position="105"/>
    </location>
</feature>
<protein>
    <submittedName>
        <fullName evidence="8">MFS transporter</fullName>
    </submittedName>
</protein>
<evidence type="ECO:0000256" key="3">
    <source>
        <dbReference type="ARBA" id="ARBA00022692"/>
    </source>
</evidence>
<feature type="transmembrane region" description="Helical" evidence="6">
    <location>
        <begin position="172"/>
        <end position="194"/>
    </location>
</feature>
<dbReference type="RefSeq" id="WP_088410500.1">
    <property type="nucleotide sequence ID" value="NZ_CP021995.1"/>
</dbReference>
<dbReference type="Gene3D" id="1.20.1250.20">
    <property type="entry name" value="MFS general substrate transporter like domains"/>
    <property type="match status" value="2"/>
</dbReference>
<feature type="transmembrane region" description="Helical" evidence="6">
    <location>
        <begin position="292"/>
        <end position="312"/>
    </location>
</feature>
<dbReference type="PANTHER" id="PTHR23505">
    <property type="entry name" value="SPINSTER"/>
    <property type="match status" value="1"/>
</dbReference>
<feature type="transmembrane region" description="Helical" evidence="6">
    <location>
        <begin position="111"/>
        <end position="132"/>
    </location>
</feature>
<feature type="transmembrane region" description="Helical" evidence="6">
    <location>
        <begin position="318"/>
        <end position="339"/>
    </location>
</feature>
<dbReference type="Proteomes" id="UP000197024">
    <property type="component" value="Chromosome"/>
</dbReference>
<evidence type="ECO:0000256" key="2">
    <source>
        <dbReference type="ARBA" id="ARBA00022448"/>
    </source>
</evidence>
<evidence type="ECO:0000259" key="7">
    <source>
        <dbReference type="PROSITE" id="PS50850"/>
    </source>
</evidence>
<dbReference type="GO" id="GO:0022857">
    <property type="term" value="F:transmembrane transporter activity"/>
    <property type="evidence" value="ECO:0007669"/>
    <property type="project" value="InterPro"/>
</dbReference>
<evidence type="ECO:0000313" key="9">
    <source>
        <dbReference type="Proteomes" id="UP000197024"/>
    </source>
</evidence>
<dbReference type="GO" id="GO:0016020">
    <property type="term" value="C:membrane"/>
    <property type="evidence" value="ECO:0007669"/>
    <property type="project" value="UniProtKB-SubCell"/>
</dbReference>
<gene>
    <name evidence="8" type="ORF">CD943_06350</name>
</gene>
<accession>A0A1Z3LX17</accession>
<feature type="domain" description="Major facilitator superfamily (MFS) profile" evidence="7">
    <location>
        <begin position="19"/>
        <end position="415"/>
    </location>
</feature>
<dbReference type="InterPro" id="IPR020846">
    <property type="entry name" value="MFS_dom"/>
</dbReference>
<evidence type="ECO:0000313" key="8">
    <source>
        <dbReference type="EMBL" id="ASD26547.1"/>
    </source>
</evidence>
<dbReference type="PROSITE" id="PS50850">
    <property type="entry name" value="MFS"/>
    <property type="match status" value="1"/>
</dbReference>
<keyword evidence="5 6" id="KW-0472">Membrane</keyword>
<feature type="transmembrane region" description="Helical" evidence="6">
    <location>
        <begin position="55"/>
        <end position="78"/>
    </location>
</feature>
<feature type="transmembrane region" description="Helical" evidence="6">
    <location>
        <begin position="393"/>
        <end position="411"/>
    </location>
</feature>
<dbReference type="Pfam" id="PF07690">
    <property type="entry name" value="MFS_1"/>
    <property type="match status" value="1"/>
</dbReference>
<dbReference type="SUPFAM" id="SSF103473">
    <property type="entry name" value="MFS general substrate transporter"/>
    <property type="match status" value="1"/>
</dbReference>
<feature type="transmembrane region" description="Helical" evidence="6">
    <location>
        <begin position="144"/>
        <end position="166"/>
    </location>
</feature>
<dbReference type="CDD" id="cd17328">
    <property type="entry name" value="MFS_spinster_like"/>
    <property type="match status" value="1"/>
</dbReference>
<organism evidence="8 9">
    <name type="scientific">Brevundimonas diminuta</name>
    <name type="common">Pseudomonas diminuta</name>
    <dbReference type="NCBI Taxonomy" id="293"/>
    <lineage>
        <taxon>Bacteria</taxon>
        <taxon>Pseudomonadati</taxon>
        <taxon>Pseudomonadota</taxon>
        <taxon>Alphaproteobacteria</taxon>
        <taxon>Caulobacterales</taxon>
        <taxon>Caulobacteraceae</taxon>
        <taxon>Brevundimonas</taxon>
    </lineage>
</organism>
<sequence length="424" mass="45015">MTAVPSSQSPHSRAYARLVLAMLLIVYIFNFLDRQILGILAPAIKADLDLTNTQLGALGGIAFALLYSTLAIPLAVVADRTSRSWVITLSLTVWSGFTALCGMATGFWQLFFMRVGVGVGEAGGVAPSYAVISEYFPPERRARALSIYSLGIPVGLAAGVVLGAAIAKAVDWRAAFIVLGIAGVVIAPIFRLVVKEPKRPAAAKTRQPIGAVFSILAKKPSFWLMAFASAMSSLAGYALAFWSPSILMQMFGFDLTTTSYYFGSLLFFGGVTGVFLGGVLADKLGKMDRGAYAKVSFIAWAVTAPFFIAGFMSSSPVLAWFLLVIPNALTVLFVGPLTTATQHLVPSHMRATAAACFLFINNLIGIGGGSWLLGGLSDAMIPHFGDQALRYSAVALMGCYVISAVLALLAVRTLRKDWVEEGEA</sequence>
<dbReference type="PANTHER" id="PTHR23505:SF79">
    <property type="entry name" value="PROTEIN SPINSTER"/>
    <property type="match status" value="1"/>
</dbReference>
<feature type="transmembrane region" description="Helical" evidence="6">
    <location>
        <begin position="222"/>
        <end position="240"/>
    </location>
</feature>
<keyword evidence="3 6" id="KW-0812">Transmembrane</keyword>
<evidence type="ECO:0000256" key="1">
    <source>
        <dbReference type="ARBA" id="ARBA00004141"/>
    </source>
</evidence>
<dbReference type="InterPro" id="IPR011701">
    <property type="entry name" value="MFS"/>
</dbReference>
<proteinExistence type="predicted"/>
<dbReference type="AlphaFoldDB" id="A0A1Z3LX17"/>
<evidence type="ECO:0000256" key="4">
    <source>
        <dbReference type="ARBA" id="ARBA00022989"/>
    </source>
</evidence>